<dbReference type="EMBL" id="LK022880">
    <property type="protein sequence ID" value="VTZ66999.1"/>
    <property type="molecule type" value="Genomic_DNA"/>
</dbReference>
<dbReference type="AlphaFoldDB" id="A0A077TIU6"/>
<accession>A0A077TIU6</accession>
<dbReference type="RefSeq" id="XP_738805.2">
    <property type="nucleotide sequence ID" value="XM_733712.2"/>
</dbReference>
<keyword evidence="5" id="KW-1185">Reference proteome</keyword>
<reference evidence="4 5" key="1">
    <citation type="journal article" date="2014" name="BMC Biol.">
        <title>A comprehensive evaluation of rodent malaria parasite genomes and gene expression.</title>
        <authorList>
            <person name="Otto T.D."/>
            <person name="Bohme U."/>
            <person name="Jackson A.P."/>
            <person name="Hunt M."/>
            <person name="Franke-Fayard B."/>
            <person name="Hoeijmakers W.A."/>
            <person name="Religa A.A."/>
            <person name="Robertson L."/>
            <person name="Sanders M."/>
            <person name="Ogun S.A."/>
            <person name="Cunningham D."/>
            <person name="Erhart A."/>
            <person name="Billker O."/>
            <person name="Khan S.M."/>
            <person name="Stunnenberg H.G."/>
            <person name="Langhorne J."/>
            <person name="Holder A.A."/>
            <person name="Waters A.P."/>
            <person name="Newbold C.I."/>
            <person name="Pain A."/>
            <person name="Berriman M."/>
            <person name="Janse C.J."/>
        </authorList>
    </citation>
    <scope>NUCLEOTIDE SEQUENCE [LARGE SCALE GENOMIC DNA]</scope>
    <source>
        <strain evidence="4 5">AS</strain>
    </source>
</reference>
<evidence type="ECO:0000313" key="6">
    <source>
        <dbReference type="Proteomes" id="UP000195489"/>
    </source>
</evidence>
<evidence type="ECO:0000313" key="3">
    <source>
        <dbReference type="EMBL" id="SCL97567.1"/>
    </source>
</evidence>
<evidence type="ECO:0000256" key="2">
    <source>
        <dbReference type="SAM" id="SignalP"/>
    </source>
</evidence>
<dbReference type="Proteomes" id="UP000195489">
    <property type="component" value="Chromosome 3"/>
</dbReference>
<reference evidence="4" key="2">
    <citation type="submission" date="2014-05" db="EMBL/GenBank/DDBJ databases">
        <authorList>
            <person name="Aslett M.A."/>
            <person name="De Silva N."/>
        </authorList>
    </citation>
    <scope>NUCLEOTIDE SEQUENCE</scope>
    <source>
        <strain evidence="4">AS</strain>
    </source>
</reference>
<dbReference type="KEGG" id="pcb:PCHAS_0308100"/>
<feature type="signal peptide" evidence="2">
    <location>
        <begin position="1"/>
        <end position="19"/>
    </location>
</feature>
<sequence length="218" mass="25761">MIIRAFIFFHLLFLNCVLSHKNIIQINYKINSYSDNNDNIKWNNIGAFVLDKNQIYNTSNTYINEKNKLIKKLKEKNYDYALFQLCYKSDPQNCIQTYIDRKKIQDPENFILLIGLDNNYMPYVLNYRTYDKANDKNIKVFSDLLAIKVLSVSLPININKIQTDDNMNKNKPKGNEGGKNKEEPKSFLRKYWIYITIFLLSLSFSKHLTENPQQSEES</sequence>
<keyword evidence="2" id="KW-0732">Signal</keyword>
<evidence type="ECO:0000313" key="5">
    <source>
        <dbReference type="Proteomes" id="UP000071118"/>
    </source>
</evidence>
<evidence type="ECO:0008006" key="7">
    <source>
        <dbReference type="Google" id="ProtNLM"/>
    </source>
</evidence>
<dbReference type="VEuPathDB" id="PlasmoDB:PCHAS_0308100"/>
<dbReference type="EMBL" id="LT608155">
    <property type="protein sequence ID" value="SCL97567.1"/>
    <property type="molecule type" value="Genomic_DNA"/>
</dbReference>
<evidence type="ECO:0000256" key="1">
    <source>
        <dbReference type="SAM" id="MobiDB-lite"/>
    </source>
</evidence>
<dbReference type="OrthoDB" id="370020at2759"/>
<dbReference type="GeneID" id="3491852"/>
<gene>
    <name evidence="4" type="ORF">PCHAS_0308100</name>
    <name evidence="3" type="ORF">PCHCB_000036600</name>
</gene>
<feature type="region of interest" description="Disordered" evidence="1">
    <location>
        <begin position="163"/>
        <end position="182"/>
    </location>
</feature>
<reference evidence="4" key="3">
    <citation type="submission" date="2019-05" db="EMBL/GenBank/DDBJ databases">
        <authorList>
            <consortium name="Pathogen Informatics"/>
        </authorList>
    </citation>
    <scope>NUCLEOTIDE SEQUENCE</scope>
    <source>
        <strain evidence="4">AS</strain>
        <strain evidence="3 6">CB</strain>
    </source>
</reference>
<proteinExistence type="predicted"/>
<feature type="chain" id="PRO_5014501659" description="ER membrane protein complex subunit 10" evidence="2">
    <location>
        <begin position="20"/>
        <end position="218"/>
    </location>
</feature>
<name>A0A077TIU6_PLACU</name>
<dbReference type="Proteomes" id="UP000071118">
    <property type="component" value="Chromosome 3"/>
</dbReference>
<protein>
    <recommendedName>
        <fullName evidence="7">ER membrane protein complex subunit 10</fullName>
    </recommendedName>
</protein>
<organism evidence="4 5">
    <name type="scientific">Plasmodium chabaudi chabaudi</name>
    <dbReference type="NCBI Taxonomy" id="31271"/>
    <lineage>
        <taxon>Eukaryota</taxon>
        <taxon>Sar</taxon>
        <taxon>Alveolata</taxon>
        <taxon>Apicomplexa</taxon>
        <taxon>Aconoidasida</taxon>
        <taxon>Haemosporida</taxon>
        <taxon>Plasmodiidae</taxon>
        <taxon>Plasmodium</taxon>
        <taxon>Plasmodium (Vinckeia)</taxon>
    </lineage>
</organism>
<evidence type="ECO:0000313" key="4">
    <source>
        <dbReference type="EMBL" id="VTZ66999.1"/>
    </source>
</evidence>
<dbReference type="Pfam" id="PF21203">
    <property type="entry name" value="ECM10"/>
    <property type="match status" value="1"/>
</dbReference>